<comment type="cofactor">
    <cofactor evidence="1">
        <name>Fe(2+)</name>
        <dbReference type="ChEBI" id="CHEBI:29033"/>
    </cofactor>
</comment>
<protein>
    <submittedName>
        <fullName evidence="6">Fatty acid desaturase</fullName>
    </submittedName>
</protein>
<dbReference type="PANTHER" id="PTHR19353:SF19">
    <property type="entry name" value="DELTA(5) FATTY ACID DESATURASE C-RELATED"/>
    <property type="match status" value="1"/>
</dbReference>
<feature type="domain" description="Fatty acid desaturase" evidence="5">
    <location>
        <begin position="78"/>
        <end position="350"/>
    </location>
</feature>
<dbReference type="GO" id="GO:0016020">
    <property type="term" value="C:membrane"/>
    <property type="evidence" value="ECO:0007669"/>
    <property type="project" value="TreeGrafter"/>
</dbReference>
<keyword evidence="3" id="KW-0408">Iron</keyword>
<evidence type="ECO:0000256" key="4">
    <source>
        <dbReference type="SAM" id="Phobius"/>
    </source>
</evidence>
<feature type="transmembrane region" description="Helical" evidence="4">
    <location>
        <begin position="219"/>
        <end position="239"/>
    </location>
</feature>
<evidence type="ECO:0000256" key="3">
    <source>
        <dbReference type="ARBA" id="ARBA00023004"/>
    </source>
</evidence>
<evidence type="ECO:0000259" key="5">
    <source>
        <dbReference type="Pfam" id="PF00487"/>
    </source>
</evidence>
<keyword evidence="7" id="KW-1185">Reference proteome</keyword>
<feature type="transmembrane region" description="Helical" evidence="4">
    <location>
        <begin position="79"/>
        <end position="101"/>
    </location>
</feature>
<dbReference type="AlphaFoldDB" id="K9WA87"/>
<evidence type="ECO:0000313" key="6">
    <source>
        <dbReference type="EMBL" id="AFZ17300.1"/>
    </source>
</evidence>
<gene>
    <name evidence="6" type="ORF">Mic7113_1421</name>
</gene>
<reference evidence="6 7" key="1">
    <citation type="submission" date="2012-06" db="EMBL/GenBank/DDBJ databases">
        <title>Finished chromosome of genome of Microcoleus sp. PCC 7113.</title>
        <authorList>
            <consortium name="US DOE Joint Genome Institute"/>
            <person name="Gugger M."/>
            <person name="Coursin T."/>
            <person name="Rippka R."/>
            <person name="Tandeau De Marsac N."/>
            <person name="Huntemann M."/>
            <person name="Wei C.-L."/>
            <person name="Han J."/>
            <person name="Detter J.C."/>
            <person name="Han C."/>
            <person name="Tapia R."/>
            <person name="Chen A."/>
            <person name="Kyrpides N."/>
            <person name="Mavromatis K."/>
            <person name="Markowitz V."/>
            <person name="Szeto E."/>
            <person name="Ivanova N."/>
            <person name="Pagani I."/>
            <person name="Pati A."/>
            <person name="Goodwin L."/>
            <person name="Nordberg H.P."/>
            <person name="Cantor M.N."/>
            <person name="Hua S.X."/>
            <person name="Woyke T."/>
            <person name="Kerfeld C.A."/>
        </authorList>
    </citation>
    <scope>NUCLEOTIDE SEQUENCE [LARGE SCALE GENOMIC DNA]</scope>
    <source>
        <strain evidence="6 7">PCC 7113</strain>
    </source>
</reference>
<dbReference type="Proteomes" id="UP000010471">
    <property type="component" value="Chromosome"/>
</dbReference>
<dbReference type="CDD" id="cd03506">
    <property type="entry name" value="Delta6-FADS-like"/>
    <property type="match status" value="1"/>
</dbReference>
<dbReference type="PANTHER" id="PTHR19353">
    <property type="entry name" value="FATTY ACID DESATURASE 2"/>
    <property type="match status" value="1"/>
</dbReference>
<feature type="transmembrane region" description="Helical" evidence="4">
    <location>
        <begin position="53"/>
        <end position="73"/>
    </location>
</feature>
<dbReference type="eggNOG" id="COG3239">
    <property type="taxonomic scope" value="Bacteria"/>
</dbReference>
<organism evidence="6 7">
    <name type="scientific">Allocoleopsis franciscana PCC 7113</name>
    <dbReference type="NCBI Taxonomy" id="1173027"/>
    <lineage>
        <taxon>Bacteria</taxon>
        <taxon>Bacillati</taxon>
        <taxon>Cyanobacteriota</taxon>
        <taxon>Cyanophyceae</taxon>
        <taxon>Coleofasciculales</taxon>
        <taxon>Coleofasciculaceae</taxon>
        <taxon>Allocoleopsis</taxon>
        <taxon>Allocoleopsis franciscana</taxon>
    </lineage>
</organism>
<evidence type="ECO:0000256" key="1">
    <source>
        <dbReference type="ARBA" id="ARBA00001954"/>
    </source>
</evidence>
<evidence type="ECO:0000313" key="7">
    <source>
        <dbReference type="Proteomes" id="UP000010471"/>
    </source>
</evidence>
<dbReference type="PATRIC" id="fig|1173027.3.peg.1576"/>
<feature type="transmembrane region" description="Helical" evidence="4">
    <location>
        <begin position="245"/>
        <end position="269"/>
    </location>
</feature>
<accession>K9WA87</accession>
<keyword evidence="4" id="KW-1133">Transmembrane helix</keyword>
<keyword evidence="4" id="KW-0472">Membrane</keyword>
<comment type="similarity">
    <text evidence="2">Belongs to the fatty acid desaturase type 2 family.</text>
</comment>
<sequence length="385" mass="44917">MDRLYYRSLCLLDNMEQTKITFAKEIGFRKELNRRVKDYFRSENISPRDNPAMYLKTAVLLGWMISAWTFILFAPVSGWMRLIGCVILAFGMAGFVFNVGHDANHGGYSNNKYVNYILGLTYDFMGVSSYLWRYRHNVLHHTYTNIPGHDVEIDGDGWVRMYPTQEYRWYYRFQHIYIWFIYCLVPLYWSYCDVNLILSKGKYHNHVIPTPKLSEKITLLGFKVIWLGYVIGIPLAVGYTPWQVFLGVAVTFMTYGLVINIVFMLAHVLDSAEFLTSESEQIHIEDEWAIFQLKTTVDFAPKNHFINWYVGGLNYQAIHHLFPKVCHIHYPKIAKIVQEVCQEFGVEYKVYETFGGILSSNYRWLKALGRAPATTKRVSVVNSTV</sequence>
<dbReference type="HOGENOM" id="CLU_030320_0_0_3"/>
<dbReference type="Pfam" id="PF00487">
    <property type="entry name" value="FA_desaturase"/>
    <property type="match status" value="1"/>
</dbReference>
<dbReference type="InterPro" id="IPR012171">
    <property type="entry name" value="Fatty_acid_desaturase"/>
</dbReference>
<feature type="transmembrane region" description="Helical" evidence="4">
    <location>
        <begin position="176"/>
        <end position="198"/>
    </location>
</feature>
<evidence type="ECO:0000256" key="2">
    <source>
        <dbReference type="ARBA" id="ARBA00008749"/>
    </source>
</evidence>
<dbReference type="STRING" id="1173027.Mic7113_1421"/>
<dbReference type="GO" id="GO:0016717">
    <property type="term" value="F:oxidoreductase activity, acting on paired donors, with oxidation of a pair of donors resulting in the reduction of molecular oxygen to two molecules of water"/>
    <property type="evidence" value="ECO:0007669"/>
    <property type="project" value="TreeGrafter"/>
</dbReference>
<name>K9WA87_9CYAN</name>
<dbReference type="PIRSF" id="PIRSF015921">
    <property type="entry name" value="FA_sphinglp_des"/>
    <property type="match status" value="1"/>
</dbReference>
<dbReference type="EMBL" id="CP003630">
    <property type="protein sequence ID" value="AFZ17300.1"/>
    <property type="molecule type" value="Genomic_DNA"/>
</dbReference>
<proteinExistence type="inferred from homology"/>
<dbReference type="GO" id="GO:0008610">
    <property type="term" value="P:lipid biosynthetic process"/>
    <property type="evidence" value="ECO:0007669"/>
    <property type="project" value="UniProtKB-ARBA"/>
</dbReference>
<keyword evidence="4" id="KW-0812">Transmembrane</keyword>
<feature type="transmembrane region" description="Helical" evidence="4">
    <location>
        <begin position="113"/>
        <end position="132"/>
    </location>
</feature>
<dbReference type="InterPro" id="IPR005804">
    <property type="entry name" value="FA_desaturase_dom"/>
</dbReference>
<dbReference type="KEGG" id="mic:Mic7113_1421"/>